<proteinExistence type="predicted"/>
<organism evidence="3 4">
    <name type="scientific">Pythium oligandrum</name>
    <name type="common">Mycoparasitic fungus</name>
    <dbReference type="NCBI Taxonomy" id="41045"/>
    <lineage>
        <taxon>Eukaryota</taxon>
        <taxon>Sar</taxon>
        <taxon>Stramenopiles</taxon>
        <taxon>Oomycota</taxon>
        <taxon>Peronosporomycetes</taxon>
        <taxon>Pythiales</taxon>
        <taxon>Pythiaceae</taxon>
        <taxon>Pythium</taxon>
    </lineage>
</organism>
<dbReference type="Pfam" id="PF13812">
    <property type="entry name" value="PPR_3"/>
    <property type="match status" value="1"/>
</dbReference>
<dbReference type="Pfam" id="PF13041">
    <property type="entry name" value="PPR_2"/>
    <property type="match status" value="2"/>
</dbReference>
<dbReference type="NCBIfam" id="TIGR00756">
    <property type="entry name" value="PPR"/>
    <property type="match status" value="2"/>
</dbReference>
<accession>A0A8K1FF99</accession>
<dbReference type="PANTHER" id="PTHR47936">
    <property type="entry name" value="PPR_LONG DOMAIN-CONTAINING PROTEIN"/>
    <property type="match status" value="1"/>
</dbReference>
<dbReference type="EMBL" id="SPLM01000108">
    <property type="protein sequence ID" value="TMW60331.1"/>
    <property type="molecule type" value="Genomic_DNA"/>
</dbReference>
<feature type="repeat" description="PPR" evidence="2">
    <location>
        <begin position="390"/>
        <end position="424"/>
    </location>
</feature>
<feature type="repeat" description="PPR" evidence="2">
    <location>
        <begin position="355"/>
        <end position="389"/>
    </location>
</feature>
<keyword evidence="4" id="KW-1185">Reference proteome</keyword>
<keyword evidence="1" id="KW-0677">Repeat</keyword>
<reference evidence="3" key="1">
    <citation type="submission" date="2019-03" db="EMBL/GenBank/DDBJ databases">
        <title>Long read genome sequence of the mycoparasitic Pythium oligandrum ATCC 38472 isolated from sugarbeet rhizosphere.</title>
        <authorList>
            <person name="Gaulin E."/>
        </authorList>
    </citation>
    <scope>NUCLEOTIDE SEQUENCE</scope>
    <source>
        <strain evidence="3">ATCC 38472_TT</strain>
    </source>
</reference>
<evidence type="ECO:0000313" key="4">
    <source>
        <dbReference type="Proteomes" id="UP000794436"/>
    </source>
</evidence>
<dbReference type="InterPro" id="IPR011990">
    <property type="entry name" value="TPR-like_helical_dom_sf"/>
</dbReference>
<evidence type="ECO:0008006" key="5">
    <source>
        <dbReference type="Google" id="ProtNLM"/>
    </source>
</evidence>
<dbReference type="InterPro" id="IPR002885">
    <property type="entry name" value="PPR_rpt"/>
</dbReference>
<protein>
    <recommendedName>
        <fullName evidence="5">Pentacotripeptide-repeat region of PRORP domain-containing protein</fullName>
    </recommendedName>
</protein>
<dbReference type="PANTHER" id="PTHR47936:SF1">
    <property type="entry name" value="PENTATRICOPEPTIDE REPEAT-CONTAINING PROTEIN GUN1, CHLOROPLASTIC"/>
    <property type="match status" value="1"/>
</dbReference>
<comment type="caution">
    <text evidence="3">The sequence shown here is derived from an EMBL/GenBank/DDBJ whole genome shotgun (WGS) entry which is preliminary data.</text>
</comment>
<feature type="repeat" description="PPR" evidence="2">
    <location>
        <begin position="213"/>
        <end position="249"/>
    </location>
</feature>
<dbReference type="Pfam" id="PF01535">
    <property type="entry name" value="PPR"/>
    <property type="match status" value="1"/>
</dbReference>
<sequence>MHASTQRLALLRRSTTRSLLHHASQQHLRLLSSATAVSASSAASWEPQKRWKSTRVSVDHDDEGPVQHGNLLERAADAADEEKTVWRHRPQRYTSISFRDMDKQHWKHMDRTKFRLLLEDCMAKGTVTSMLRRYLDEFPIMDIRWSDQELVLITGALIKSNRDKLALDVLQNQITEANLNRLNRVAAESARLGNARVAIGVLDIAKHFQMAPDVITYTSAIHACARGPTDDITQAFELLDEMLVANVQPNHRTYGAVVLAYARMNQWDDIDALMDSIPYDKEVLPMSEVYTAAIISCTRNRQFVYATRLFQKLMNQDLYLGEKVTNAALSACARTSDLETLQDILAFTEKHAMPSIYTYNTMISAYGHARQMESALNVFDRMQENNVKPDLVTYNALLLAACRSRQDDVVDEILNRMQDQKVRWDVYTLNSLLEICQQTGDTTRAKGFWERAKKEQRLRLDRANYETLLGVHYEAGEYETVINIWKNSMPCRRRAKSAKTLNFLIRSCAKLGEVETATSLLEEFAQRGQIATAIAHNHLLTAYLTSDDWLGAKKQLQAMQTDPKLSTTLGFTSLMKHALKSEQYGRVLDIYEWYQDQLVAFQNSWCPQLRFPADAVYVYAARAAAELDDHERLIHLYQSLPSPATSASVRAEIARLVLKSCEKHEDWRHAVSLYDEVSKIVDEDTNVEFYEIVVKVVARAGEFESALDVNGGEWYRQNRPDQGWF</sequence>
<name>A0A8K1FF99_PYTOL</name>
<evidence type="ECO:0000313" key="3">
    <source>
        <dbReference type="EMBL" id="TMW60331.1"/>
    </source>
</evidence>
<dbReference type="PROSITE" id="PS51375">
    <property type="entry name" value="PPR"/>
    <property type="match status" value="4"/>
</dbReference>
<dbReference type="OrthoDB" id="185373at2759"/>
<feature type="repeat" description="PPR" evidence="2">
    <location>
        <begin position="497"/>
        <end position="531"/>
    </location>
</feature>
<evidence type="ECO:0000256" key="2">
    <source>
        <dbReference type="PROSITE-ProRule" id="PRU00708"/>
    </source>
</evidence>
<gene>
    <name evidence="3" type="ORF">Poli38472_000373</name>
</gene>
<dbReference type="AlphaFoldDB" id="A0A8K1FF99"/>
<evidence type="ECO:0000256" key="1">
    <source>
        <dbReference type="ARBA" id="ARBA00022737"/>
    </source>
</evidence>
<dbReference type="Gene3D" id="1.25.40.10">
    <property type="entry name" value="Tetratricopeptide repeat domain"/>
    <property type="match status" value="3"/>
</dbReference>
<dbReference type="Proteomes" id="UP000794436">
    <property type="component" value="Unassembled WGS sequence"/>
</dbReference>